<gene>
    <name evidence="6" type="ORF">BCR33DRAFT_699231</name>
</gene>
<dbReference type="PANTHER" id="PTHR14614:SF10">
    <property type="entry name" value="PROTEIN N-TERMINAL AND LYSINE N-METHYLTRANSFERASE EFM7"/>
    <property type="match status" value="1"/>
</dbReference>
<sequence>MSAAEQTTHAPTTQSTEDEDDEDLFDTNLFEEPEGFRPSTPPPTYETYTRNPSNVKQNTPHTLDIQKMGARDSLWAHRVWNGSLVLAEHLDCDKTKTQGKRVLELGCAAAIPSMLSAINGAECVVATDYPNPVLMKTIARNLETNCPEQWKNGTLKLVPHQWGHEVQEVLAALPDTTRKFDVIYLADLIFNHTEHRALLTTCKAALEPGPQSAMYVYFSSHVVKWAHKDLAFFEIAKEEEFGFCVEQFDKVKATAMFPDDVGDLEVRETVHCYRMWLPLK</sequence>
<accession>A0A1Y2C1X1</accession>
<keyword evidence="3" id="KW-0808">Transferase</keyword>
<keyword evidence="7" id="KW-1185">Reference proteome</keyword>
<dbReference type="Gene3D" id="3.40.50.150">
    <property type="entry name" value="Vaccinia Virus protein VP39"/>
    <property type="match status" value="1"/>
</dbReference>
<evidence type="ECO:0000256" key="4">
    <source>
        <dbReference type="ARBA" id="ARBA00022691"/>
    </source>
</evidence>
<dbReference type="PROSITE" id="PS51560">
    <property type="entry name" value="SAM_MT_NNT1"/>
    <property type="match status" value="1"/>
</dbReference>
<organism evidence="6 7">
    <name type="scientific">Rhizoclosmatium globosum</name>
    <dbReference type="NCBI Taxonomy" id="329046"/>
    <lineage>
        <taxon>Eukaryota</taxon>
        <taxon>Fungi</taxon>
        <taxon>Fungi incertae sedis</taxon>
        <taxon>Chytridiomycota</taxon>
        <taxon>Chytridiomycota incertae sedis</taxon>
        <taxon>Chytridiomycetes</taxon>
        <taxon>Chytridiales</taxon>
        <taxon>Chytriomycetaceae</taxon>
        <taxon>Rhizoclosmatium</taxon>
    </lineage>
</organism>
<dbReference type="GO" id="GO:0008168">
    <property type="term" value="F:methyltransferase activity"/>
    <property type="evidence" value="ECO:0007669"/>
    <property type="project" value="UniProtKB-KW"/>
</dbReference>
<keyword evidence="4" id="KW-0949">S-adenosyl-L-methionine</keyword>
<dbReference type="STRING" id="329046.A0A1Y2C1X1"/>
<dbReference type="GO" id="GO:0005737">
    <property type="term" value="C:cytoplasm"/>
    <property type="evidence" value="ECO:0007669"/>
    <property type="project" value="TreeGrafter"/>
</dbReference>
<dbReference type="CDD" id="cd02440">
    <property type="entry name" value="AdoMet_MTases"/>
    <property type="match status" value="1"/>
</dbReference>
<feature type="compositionally biased region" description="Acidic residues" evidence="5">
    <location>
        <begin position="16"/>
        <end position="33"/>
    </location>
</feature>
<dbReference type="AlphaFoldDB" id="A0A1Y2C1X1"/>
<evidence type="ECO:0000256" key="3">
    <source>
        <dbReference type="ARBA" id="ARBA00022679"/>
    </source>
</evidence>
<dbReference type="InterPro" id="IPR019410">
    <property type="entry name" value="Methyltransf_16"/>
</dbReference>
<dbReference type="EMBL" id="MCGO01000033">
    <property type="protein sequence ID" value="ORY41019.1"/>
    <property type="molecule type" value="Genomic_DNA"/>
</dbReference>
<feature type="compositionally biased region" description="Polar residues" evidence="5">
    <location>
        <begin position="1"/>
        <end position="15"/>
    </location>
</feature>
<reference evidence="6 7" key="1">
    <citation type="submission" date="2016-07" db="EMBL/GenBank/DDBJ databases">
        <title>Pervasive Adenine N6-methylation of Active Genes in Fungi.</title>
        <authorList>
            <consortium name="DOE Joint Genome Institute"/>
            <person name="Mondo S.J."/>
            <person name="Dannebaum R.O."/>
            <person name="Kuo R.C."/>
            <person name="Labutti K."/>
            <person name="Haridas S."/>
            <person name="Kuo A."/>
            <person name="Salamov A."/>
            <person name="Ahrendt S.R."/>
            <person name="Lipzen A."/>
            <person name="Sullivan W."/>
            <person name="Andreopoulos W.B."/>
            <person name="Clum A."/>
            <person name="Lindquist E."/>
            <person name="Daum C."/>
            <person name="Ramamoorthy G.K."/>
            <person name="Gryganskyi A."/>
            <person name="Culley D."/>
            <person name="Magnuson J.K."/>
            <person name="James T.Y."/>
            <person name="O'Malley M.A."/>
            <person name="Stajich J.E."/>
            <person name="Spatafora J.W."/>
            <person name="Visel A."/>
            <person name="Grigoriev I.V."/>
        </authorList>
    </citation>
    <scope>NUCLEOTIDE SEQUENCE [LARGE SCALE GENOMIC DNA]</scope>
    <source>
        <strain evidence="6 7">JEL800</strain>
    </source>
</reference>
<dbReference type="Proteomes" id="UP000193642">
    <property type="component" value="Unassembled WGS sequence"/>
</dbReference>
<keyword evidence="1" id="KW-0963">Cytoplasm</keyword>
<keyword evidence="2" id="KW-0489">Methyltransferase</keyword>
<feature type="region of interest" description="Disordered" evidence="5">
    <location>
        <begin position="1"/>
        <end position="60"/>
    </location>
</feature>
<feature type="compositionally biased region" description="Polar residues" evidence="5">
    <location>
        <begin position="50"/>
        <end position="60"/>
    </location>
</feature>
<evidence type="ECO:0008006" key="8">
    <source>
        <dbReference type="Google" id="ProtNLM"/>
    </source>
</evidence>
<proteinExistence type="predicted"/>
<dbReference type="PANTHER" id="PTHR14614">
    <property type="entry name" value="HEPATOCELLULAR CARCINOMA-ASSOCIATED ANTIGEN"/>
    <property type="match status" value="1"/>
</dbReference>
<comment type="caution">
    <text evidence="6">The sequence shown here is derived from an EMBL/GenBank/DDBJ whole genome shotgun (WGS) entry which is preliminary data.</text>
</comment>
<dbReference type="GO" id="GO:0032259">
    <property type="term" value="P:methylation"/>
    <property type="evidence" value="ECO:0007669"/>
    <property type="project" value="UniProtKB-KW"/>
</dbReference>
<evidence type="ECO:0000256" key="5">
    <source>
        <dbReference type="SAM" id="MobiDB-lite"/>
    </source>
</evidence>
<dbReference type="InterPro" id="IPR029063">
    <property type="entry name" value="SAM-dependent_MTases_sf"/>
</dbReference>
<dbReference type="OrthoDB" id="46564at2759"/>
<protein>
    <recommendedName>
        <fullName evidence="8">Protein N-terminal and lysine N-methyltransferase EFM7</fullName>
    </recommendedName>
</protein>
<evidence type="ECO:0000256" key="2">
    <source>
        <dbReference type="ARBA" id="ARBA00022603"/>
    </source>
</evidence>
<evidence type="ECO:0000256" key="1">
    <source>
        <dbReference type="ARBA" id="ARBA00022490"/>
    </source>
</evidence>
<evidence type="ECO:0000313" key="7">
    <source>
        <dbReference type="Proteomes" id="UP000193642"/>
    </source>
</evidence>
<dbReference type="Pfam" id="PF10294">
    <property type="entry name" value="Methyltransf_16"/>
    <property type="match status" value="1"/>
</dbReference>
<evidence type="ECO:0000313" key="6">
    <source>
        <dbReference type="EMBL" id="ORY41019.1"/>
    </source>
</evidence>
<dbReference type="SUPFAM" id="SSF53335">
    <property type="entry name" value="S-adenosyl-L-methionine-dependent methyltransferases"/>
    <property type="match status" value="1"/>
</dbReference>
<dbReference type="InterPro" id="IPR025784">
    <property type="entry name" value="EFM7"/>
</dbReference>
<name>A0A1Y2C1X1_9FUNG</name>